<evidence type="ECO:0000313" key="1">
    <source>
        <dbReference type="EMBL" id="KAB1184786.1"/>
    </source>
</evidence>
<dbReference type="EMBL" id="VZUS01000006">
    <property type="protein sequence ID" value="KAB1184786.1"/>
    <property type="molecule type" value="Genomic_DNA"/>
</dbReference>
<comment type="caution">
    <text evidence="1">The sequence shown here is derived from an EMBL/GenBank/DDBJ whole genome shotgun (WGS) entry which is preliminary data.</text>
</comment>
<accession>A0A643JSI6</accession>
<organism evidence="1">
    <name type="scientific">Haloferax sp. CBA1149</name>
    <dbReference type="NCBI Taxonomy" id="2650753"/>
    <lineage>
        <taxon>Archaea</taxon>
        <taxon>Methanobacteriati</taxon>
        <taxon>Methanobacteriota</taxon>
        <taxon>Stenosarchaea group</taxon>
        <taxon>Halobacteria</taxon>
        <taxon>Halobacteriales</taxon>
        <taxon>Haloferacaceae</taxon>
        <taxon>Haloferax</taxon>
    </lineage>
</organism>
<protein>
    <submittedName>
        <fullName evidence="1">Uncharacterized protein</fullName>
    </submittedName>
</protein>
<gene>
    <name evidence="1" type="ORF">Hfx1149_17125</name>
</gene>
<name>A0A643JSI6_9EURY</name>
<proteinExistence type="predicted"/>
<reference evidence="1" key="1">
    <citation type="submission" date="2019-09" db="EMBL/GenBank/DDBJ databases">
        <title>Genomic analysis of Haloferax sp. CBA1149.</title>
        <authorList>
            <person name="Roh S.W."/>
        </authorList>
    </citation>
    <scope>NUCLEOTIDE SEQUENCE</scope>
    <source>
        <strain evidence="1">CBA1149</strain>
    </source>
</reference>
<dbReference type="RefSeq" id="WP_151139950.1">
    <property type="nucleotide sequence ID" value="NZ_VZUS01000006.1"/>
</dbReference>
<sequence length="172" mass="18965">MQSIPPLTREALNSHIQVELLPLRVTSIAADYAFDMPQDSSVSKATVSLARGIQEVLTKELRPLFSTEPTGNDAPGAYRDTKEPLYIDFSLSEHSSPLVATFYVDLPLSIHSQPEKTATKLIRPIEALGLTHSFTDSSTLPSESKTNEPSYRLIFELSESSQLFTTLLALVE</sequence>
<dbReference type="AlphaFoldDB" id="A0A643JSI6"/>